<proteinExistence type="predicted"/>
<dbReference type="InterPro" id="IPR011333">
    <property type="entry name" value="SKP1/BTB/POZ_sf"/>
</dbReference>
<dbReference type="PROSITE" id="PS50097">
    <property type="entry name" value="BTB"/>
    <property type="match status" value="1"/>
</dbReference>
<protein>
    <recommendedName>
        <fullName evidence="2">BTB domain-containing protein</fullName>
    </recommendedName>
</protein>
<name>A0A8E2DLK1_9APHY</name>
<dbReference type="InterPro" id="IPR000210">
    <property type="entry name" value="BTB/POZ_dom"/>
</dbReference>
<evidence type="ECO:0000256" key="1">
    <source>
        <dbReference type="SAM" id="MobiDB-lite"/>
    </source>
</evidence>
<dbReference type="EMBL" id="KV722366">
    <property type="protein sequence ID" value="OCH92635.1"/>
    <property type="molecule type" value="Genomic_DNA"/>
</dbReference>
<dbReference type="SUPFAM" id="SSF54695">
    <property type="entry name" value="POZ domain"/>
    <property type="match status" value="1"/>
</dbReference>
<dbReference type="Gene3D" id="3.30.710.10">
    <property type="entry name" value="Potassium Channel Kv1.1, Chain A"/>
    <property type="match status" value="1"/>
</dbReference>
<dbReference type="Pfam" id="PF00651">
    <property type="entry name" value="BTB"/>
    <property type="match status" value="1"/>
</dbReference>
<dbReference type="CDD" id="cd18186">
    <property type="entry name" value="BTB_POZ_ZBTB_KLHL-like"/>
    <property type="match status" value="1"/>
</dbReference>
<dbReference type="AlphaFoldDB" id="A0A8E2DLK1"/>
<sequence length="399" mass="44202">MGAHLDDEVLFVGTRSKSAAREEHTTRDFEYYFDDGDCVIRVEDTVFRVHRFLLTRDGSAFADMFSLPPGSGTSEMPEGSSDANPIRLFGESAEDFRALLFILYALPPDLLYYNTSAANIPHLLTIASITHKYHFHRTSNWAISSAFRVLSDTYGTPTCNPSTASASLLARILEVALRCAHEPLTKLAEDIWAHRVLTCELHPRRALALADAHGLRLLGGAAYYAQLLEMEDGFQDPRDGSNTSGDNSDDTPLGNLSQPTPGAQDAVDEIPALTEGQRRRLLCGHWSLVRLWEQLRARAPVFRRPEGCTYHARGCLSTWGTVWDEAARAEETLARPPADVLGRLAVMEARLTADSDLQTALTPACRRRALLAVKEIIKETKEELAGHFIDLTVRPQASE</sequence>
<reference evidence="3 4" key="1">
    <citation type="submission" date="2016-07" db="EMBL/GenBank/DDBJ databases">
        <title>Draft genome of the white-rot fungus Obba rivulosa 3A-2.</title>
        <authorList>
            <consortium name="DOE Joint Genome Institute"/>
            <person name="Miettinen O."/>
            <person name="Riley R."/>
            <person name="Acob R."/>
            <person name="Barry K."/>
            <person name="Cullen D."/>
            <person name="De Vries R."/>
            <person name="Hainaut M."/>
            <person name="Hatakka A."/>
            <person name="Henrissat B."/>
            <person name="Hilden K."/>
            <person name="Kuo R."/>
            <person name="Labutti K."/>
            <person name="Lipzen A."/>
            <person name="Makela M.R."/>
            <person name="Sandor L."/>
            <person name="Spatafora J.W."/>
            <person name="Grigoriev I.V."/>
            <person name="Hibbett D.S."/>
        </authorList>
    </citation>
    <scope>NUCLEOTIDE SEQUENCE [LARGE SCALE GENOMIC DNA]</scope>
    <source>
        <strain evidence="3 4">3A-2</strain>
    </source>
</reference>
<evidence type="ECO:0000313" key="4">
    <source>
        <dbReference type="Proteomes" id="UP000250043"/>
    </source>
</evidence>
<feature type="region of interest" description="Disordered" evidence="1">
    <location>
        <begin position="234"/>
        <end position="264"/>
    </location>
</feature>
<organism evidence="3 4">
    <name type="scientific">Obba rivulosa</name>
    <dbReference type="NCBI Taxonomy" id="1052685"/>
    <lineage>
        <taxon>Eukaryota</taxon>
        <taxon>Fungi</taxon>
        <taxon>Dikarya</taxon>
        <taxon>Basidiomycota</taxon>
        <taxon>Agaricomycotina</taxon>
        <taxon>Agaricomycetes</taxon>
        <taxon>Polyporales</taxon>
        <taxon>Gelatoporiaceae</taxon>
        <taxon>Obba</taxon>
    </lineage>
</organism>
<evidence type="ECO:0000313" key="3">
    <source>
        <dbReference type="EMBL" id="OCH92635.1"/>
    </source>
</evidence>
<keyword evidence="4" id="KW-1185">Reference proteome</keyword>
<dbReference type="Proteomes" id="UP000250043">
    <property type="component" value="Unassembled WGS sequence"/>
</dbReference>
<dbReference type="OrthoDB" id="3157337at2759"/>
<evidence type="ECO:0000259" key="2">
    <source>
        <dbReference type="PROSITE" id="PS50097"/>
    </source>
</evidence>
<gene>
    <name evidence="3" type="ORF">OBBRIDRAFT_791083</name>
</gene>
<feature type="domain" description="BTB" evidence="2">
    <location>
        <begin position="36"/>
        <end position="104"/>
    </location>
</feature>
<accession>A0A8E2DLK1</accession>